<evidence type="ECO:0000256" key="1">
    <source>
        <dbReference type="SAM" id="Phobius"/>
    </source>
</evidence>
<keyword evidence="1" id="KW-0812">Transmembrane</keyword>
<dbReference type="eggNOG" id="arCOG05826">
    <property type="taxonomic scope" value="Archaea"/>
</dbReference>
<evidence type="ECO:0000313" key="2">
    <source>
        <dbReference type="EMBL" id="CAB50162.1"/>
    </source>
</evidence>
<dbReference type="AlphaFoldDB" id="Q9UZ97"/>
<proteinExistence type="predicted"/>
<dbReference type="Proteomes" id="UP000009139">
    <property type="component" value="Chromosome"/>
</dbReference>
<evidence type="ECO:0000313" key="4">
    <source>
        <dbReference type="Proteomes" id="UP000000810"/>
    </source>
</evidence>
<keyword evidence="4" id="KW-1185">Reference proteome</keyword>
<name>Q9UZ97_PYRAB</name>
<protein>
    <submittedName>
        <fullName evidence="2">Uncharacterized protein</fullName>
    </submittedName>
</protein>
<feature type="transmembrane region" description="Helical" evidence="1">
    <location>
        <begin position="7"/>
        <end position="25"/>
    </location>
</feature>
<dbReference type="Proteomes" id="UP000000810">
    <property type="component" value="Chromosome"/>
</dbReference>
<evidence type="ECO:0000313" key="5">
    <source>
        <dbReference type="Proteomes" id="UP000009139"/>
    </source>
</evidence>
<feature type="transmembrane region" description="Helical" evidence="1">
    <location>
        <begin position="31"/>
        <end position="53"/>
    </location>
</feature>
<dbReference type="PIR" id="E75033">
    <property type="entry name" value="E75033"/>
</dbReference>
<reference evidence="2" key="3">
    <citation type="journal article" date="2001" name="Genome Res.">
        <title>Genome evolution at the genus level: comparison of three complete genomes of hyperthermophilic archaea.</title>
        <authorList>
            <person name="Lecompte O."/>
            <person name="Ripp R."/>
            <person name="Puzos-Barbe V."/>
            <person name="Duprat S."/>
            <person name="Heilig R."/>
            <person name="Dietrich J."/>
            <person name="Thierry J.C."/>
            <person name="Poch O."/>
        </authorList>
    </citation>
    <scope>NUCLEOTIDE SEQUENCE</scope>
    <source>
        <strain evidence="2">Orsay</strain>
    </source>
</reference>
<dbReference type="KEGG" id="pab:PAB0831"/>
<organism evidence="2 4">
    <name type="scientific">Pyrococcus abyssi (strain GE5 / Orsay)</name>
    <dbReference type="NCBI Taxonomy" id="272844"/>
    <lineage>
        <taxon>Archaea</taxon>
        <taxon>Methanobacteriati</taxon>
        <taxon>Methanobacteriota</taxon>
        <taxon>Thermococci</taxon>
        <taxon>Thermococcales</taxon>
        <taxon>Thermococcaceae</taxon>
        <taxon>Pyrococcus</taxon>
    </lineage>
</organism>
<gene>
    <name evidence="2" type="ordered locus">PAB0831</name>
</gene>
<evidence type="ECO:0000313" key="3">
    <source>
        <dbReference type="EMBL" id="CCE70694.1"/>
    </source>
</evidence>
<dbReference type="PATRIC" id="fig|272844.11.peg.1337"/>
<dbReference type="RefSeq" id="WP_010868370.1">
    <property type="nucleotide sequence ID" value="NC_000868.1"/>
</dbReference>
<accession>Q9UZ97</accession>
<feature type="transmembrane region" description="Helical" evidence="1">
    <location>
        <begin position="65"/>
        <end position="84"/>
    </location>
</feature>
<dbReference type="OrthoDB" id="86255at2157"/>
<keyword evidence="1" id="KW-1133">Transmembrane helix</keyword>
<sequence>MLEILSFMFFTGGGLVMLYIAAFASTNLIRIAALLGALGYGMLGFLVAESMSLDIRRKSRRSDRNVILAITLISFGLNYYALYAYTHSNVAPILLMGPGLVIGLWTYAKAK</sequence>
<dbReference type="HOGENOM" id="CLU_2152701_0_0_2"/>
<reference evidence="2" key="2">
    <citation type="journal article" date="2000" name="J. Mol. Biol.">
        <title>Archaeal homologs of eukaryotic methylation guide small nucleolar RNAs: lessons from the Pyrococcus genomes.</title>
        <authorList>
            <person name="Gaspin C."/>
            <person name="Cavaille J."/>
            <person name="Erauso G."/>
        </authorList>
    </citation>
    <scope>NUCLEOTIDE SEQUENCE</scope>
    <source>
        <strain evidence="2">Orsay</strain>
    </source>
</reference>
<dbReference type="EMBL" id="HE613800">
    <property type="protein sequence ID" value="CCE70694.1"/>
    <property type="molecule type" value="Genomic_DNA"/>
</dbReference>
<dbReference type="EMBL" id="AJ248287">
    <property type="protein sequence ID" value="CAB50162.1"/>
    <property type="molecule type" value="Genomic_DNA"/>
</dbReference>
<keyword evidence="1" id="KW-0472">Membrane</keyword>
<reference evidence="2 4" key="4">
    <citation type="journal article" date="2003" name="Mol. Microbiol.">
        <title>An integrated analysis of the genome of the hyperthermophilic archaeon Pyrococcus abyssi.</title>
        <authorList>
            <person name="Cohen G."/>
            <person name="Barbe V."/>
            <person name="Flament D."/>
            <person name="Galperin M."/>
            <person name="Heilig R."/>
            <person name="Ripp R."/>
            <person name="Lecompte O."/>
            <person name="Prieur D."/>
            <person name="Poch O."/>
            <person name="Quellerou J."/>
            <person name="Thierry J.C."/>
            <person name="Van der Oost J."/>
            <person name="Weissenbach J."/>
            <person name="Zivanovic Y."/>
            <person name="Forterre P."/>
        </authorList>
    </citation>
    <scope>NUCLEOTIDE SEQUENCE [LARGE SCALE GENOMIC DNA]</scope>
    <source>
        <strain evidence="4">GE5 / Orsay</strain>
        <strain evidence="2">Orsay</strain>
    </source>
</reference>
<feature type="transmembrane region" description="Helical" evidence="1">
    <location>
        <begin position="90"/>
        <end position="108"/>
    </location>
</feature>
<reference evidence="3 5" key="5">
    <citation type="journal article" date="2012" name="Curr. Microbiol.">
        <title>Re-annotation of two hyperthermophilic archaea Pyrococcus abyssi GE5 and Pyrococcus furiosus DSM 3638.</title>
        <authorList>
            <person name="Gao J."/>
            <person name="Wang J."/>
        </authorList>
    </citation>
    <scope>GENOME REANNOTATION</scope>
    <source>
        <strain evidence="3">GE5</strain>
        <strain evidence="5">GE5 / Orsay</strain>
    </source>
</reference>
<reference evidence="2" key="1">
    <citation type="submission" date="1999-07" db="EMBL/GenBank/DDBJ databases">
        <authorList>
            <person name="Genoscope"/>
        </authorList>
    </citation>
    <scope>NUCLEOTIDE SEQUENCE</scope>
    <source>
        <strain evidence="2">Orsay</strain>
    </source>
</reference>